<dbReference type="PANTHER" id="PTHR24379:SF127">
    <property type="entry name" value="BLOODY FINGERS-RELATED"/>
    <property type="match status" value="1"/>
</dbReference>
<dbReference type="STRING" id="62324.A0A182RMI0"/>
<evidence type="ECO:0000256" key="6">
    <source>
        <dbReference type="SAM" id="MobiDB-lite"/>
    </source>
</evidence>
<dbReference type="GO" id="GO:0005634">
    <property type="term" value="C:nucleus"/>
    <property type="evidence" value="ECO:0007669"/>
    <property type="project" value="InterPro"/>
</dbReference>
<evidence type="ECO:0000259" key="7">
    <source>
        <dbReference type="PROSITE" id="PS50157"/>
    </source>
</evidence>
<feature type="region of interest" description="Disordered" evidence="6">
    <location>
        <begin position="188"/>
        <end position="223"/>
    </location>
</feature>
<dbReference type="GO" id="GO:0000981">
    <property type="term" value="F:DNA-binding transcription factor activity, RNA polymerase II-specific"/>
    <property type="evidence" value="ECO:0007669"/>
    <property type="project" value="TreeGrafter"/>
</dbReference>
<feature type="domain" description="C2H2-type" evidence="7">
    <location>
        <begin position="401"/>
        <end position="424"/>
    </location>
</feature>
<evidence type="ECO:0000256" key="2">
    <source>
        <dbReference type="ARBA" id="ARBA00022737"/>
    </source>
</evidence>
<dbReference type="PANTHER" id="PTHR24379">
    <property type="entry name" value="KRAB AND ZINC FINGER DOMAIN-CONTAINING"/>
    <property type="match status" value="1"/>
</dbReference>
<dbReference type="Pfam" id="PF00096">
    <property type="entry name" value="zf-C2H2"/>
    <property type="match status" value="2"/>
</dbReference>
<dbReference type="GO" id="GO:0008270">
    <property type="term" value="F:zinc ion binding"/>
    <property type="evidence" value="ECO:0007669"/>
    <property type="project" value="UniProtKB-KW"/>
</dbReference>
<dbReference type="SUPFAM" id="SSF57716">
    <property type="entry name" value="Glucocorticoid receptor-like (DNA-binding domain)"/>
    <property type="match status" value="1"/>
</dbReference>
<dbReference type="InterPro" id="IPR036236">
    <property type="entry name" value="Znf_C2H2_sf"/>
</dbReference>
<evidence type="ECO:0000256" key="4">
    <source>
        <dbReference type="ARBA" id="ARBA00022833"/>
    </source>
</evidence>
<dbReference type="EnsemblMetazoa" id="AFUN007452-RA">
    <property type="protein sequence ID" value="AFUN007452-PA"/>
    <property type="gene ID" value="AFUN007452"/>
</dbReference>
<feature type="domain" description="C2H2-type" evidence="7">
    <location>
        <begin position="316"/>
        <end position="344"/>
    </location>
</feature>
<dbReference type="Pfam" id="PF13894">
    <property type="entry name" value="zf-C2H2_4"/>
    <property type="match status" value="1"/>
</dbReference>
<name>A0A182RMI0_ANOFN</name>
<feature type="domain" description="C2H2-type" evidence="7">
    <location>
        <begin position="345"/>
        <end position="372"/>
    </location>
</feature>
<evidence type="ECO:0000256" key="1">
    <source>
        <dbReference type="ARBA" id="ARBA00022723"/>
    </source>
</evidence>
<proteinExistence type="predicted"/>
<dbReference type="InterPro" id="IPR012934">
    <property type="entry name" value="Znf_AD"/>
</dbReference>
<dbReference type="SUPFAM" id="SSF57667">
    <property type="entry name" value="beta-beta-alpha zinc fingers"/>
    <property type="match status" value="3"/>
</dbReference>
<evidence type="ECO:0000313" key="8">
    <source>
        <dbReference type="EnsemblMetazoa" id="AFUN007452-PA"/>
    </source>
</evidence>
<feature type="compositionally biased region" description="Acidic residues" evidence="6">
    <location>
        <begin position="188"/>
        <end position="206"/>
    </location>
</feature>
<evidence type="ECO:0000256" key="5">
    <source>
        <dbReference type="PROSITE-ProRule" id="PRU00042"/>
    </source>
</evidence>
<dbReference type="Gene3D" id="3.30.160.60">
    <property type="entry name" value="Classic Zinc Finger"/>
    <property type="match status" value="4"/>
</dbReference>
<keyword evidence="2" id="KW-0677">Repeat</keyword>
<feature type="domain" description="C2H2-type" evidence="7">
    <location>
        <begin position="288"/>
        <end position="315"/>
    </location>
</feature>
<feature type="compositionally biased region" description="Basic and acidic residues" evidence="6">
    <location>
        <begin position="207"/>
        <end position="223"/>
    </location>
</feature>
<accession>A0A182RMI0</accession>
<feature type="domain" description="C2H2-type" evidence="7">
    <location>
        <begin position="373"/>
        <end position="401"/>
    </location>
</feature>
<dbReference type="SMART" id="SM00868">
    <property type="entry name" value="zf-AD"/>
    <property type="match status" value="1"/>
</dbReference>
<sequence>MTIFNLLTFPNVCRACLQSIHPDQMMALDTHRPLLEGTISTFLQDISFKLPAATSQFLPTSVCIACLEVMEFFSKYRRKINHLHEFLAALVQVKLGDERPLRDLFESKTDQLEMLFRDLDLCNKIDVGVNDLLAEYDQYVIASMEIMTGLEQDEPMEKELLVYGSEEENELTHSTTAEQNHLKIEFESVEQNDSEGEEFTTMDDDNEEKHAVSKDRSDEKLNSKRQQFHCEKCPYKTMFTVAHTIHVKKHEQNEGKVGYVCNNSYCLQMFDTPEELKQHKKSNPHKEYVCEICGNVLKHRISLEVHLERHVGITHFQCTYCSSSFHTKTELQNHIAAIHISEDRAECQTCGAVFTSNKLLKQHTDSHVTERNFHCVECKRSFKTQHHLNRHFKAVHTDVRFQCEHCEASYSRRDKLRMHVEKAHQIQTYFVCDICLRSFDNDEALQQHLSRHKYPQHLECGICLIVCLTEKDFKKHSCITYQDNYVCCGHDFKHHTVYNKHMMRHGIKVNARVRPKTNILIGQERALRTAAESRSTKYYLPSVENETETPQKYDCLECGVSFSTIRKRNQHKCSVTELIDDNSAALLGCV</sequence>
<protein>
    <recommendedName>
        <fullName evidence="7">C2H2-type domain-containing protein</fullName>
    </recommendedName>
</protein>
<dbReference type="InterPro" id="IPR013087">
    <property type="entry name" value="Znf_C2H2_type"/>
</dbReference>
<keyword evidence="1" id="KW-0479">Metal-binding</keyword>
<dbReference type="PROSITE" id="PS50157">
    <property type="entry name" value="ZINC_FINGER_C2H2_2"/>
    <property type="match status" value="6"/>
</dbReference>
<keyword evidence="4" id="KW-0862">Zinc</keyword>
<dbReference type="GO" id="GO:0000977">
    <property type="term" value="F:RNA polymerase II transcription regulatory region sequence-specific DNA binding"/>
    <property type="evidence" value="ECO:0007669"/>
    <property type="project" value="TreeGrafter"/>
</dbReference>
<keyword evidence="3 5" id="KW-0863">Zinc-finger</keyword>
<dbReference type="VEuPathDB" id="VectorBase:AFUN007452"/>
<evidence type="ECO:0000256" key="3">
    <source>
        <dbReference type="ARBA" id="ARBA00022771"/>
    </source>
</evidence>
<dbReference type="AlphaFoldDB" id="A0A182RMI0"/>
<dbReference type="PROSITE" id="PS00028">
    <property type="entry name" value="ZINC_FINGER_C2H2_1"/>
    <property type="match status" value="6"/>
</dbReference>
<dbReference type="SMART" id="SM00355">
    <property type="entry name" value="ZnF_C2H2"/>
    <property type="match status" value="9"/>
</dbReference>
<feature type="domain" description="C2H2-type" evidence="7">
    <location>
        <begin position="430"/>
        <end position="457"/>
    </location>
</feature>
<organism evidence="8">
    <name type="scientific">Anopheles funestus</name>
    <name type="common">African malaria mosquito</name>
    <dbReference type="NCBI Taxonomy" id="62324"/>
    <lineage>
        <taxon>Eukaryota</taxon>
        <taxon>Metazoa</taxon>
        <taxon>Ecdysozoa</taxon>
        <taxon>Arthropoda</taxon>
        <taxon>Hexapoda</taxon>
        <taxon>Insecta</taxon>
        <taxon>Pterygota</taxon>
        <taxon>Neoptera</taxon>
        <taxon>Endopterygota</taxon>
        <taxon>Diptera</taxon>
        <taxon>Nematocera</taxon>
        <taxon>Culicoidea</taxon>
        <taxon>Culicidae</taxon>
        <taxon>Anophelinae</taxon>
        <taxon>Anopheles</taxon>
    </lineage>
</organism>
<reference evidence="8" key="1">
    <citation type="submission" date="2020-05" db="UniProtKB">
        <authorList>
            <consortium name="EnsemblMetazoa"/>
        </authorList>
    </citation>
    <scope>IDENTIFICATION</scope>
    <source>
        <strain evidence="8">FUMOZ</strain>
    </source>
</reference>
<dbReference type="VEuPathDB" id="VectorBase:AFUN2_013170"/>